<accession>A0A3Q7HL24</accession>
<dbReference type="Pfam" id="PF00856">
    <property type="entry name" value="SET"/>
    <property type="match status" value="1"/>
</dbReference>
<dbReference type="PaxDb" id="4081-Solyc08g044590.1.1"/>
<evidence type="ECO:0000256" key="1">
    <source>
        <dbReference type="ARBA" id="ARBA00004123"/>
    </source>
</evidence>
<sequence>MDMDLLLMQIYGNVGRFNKHSCSPNLCAKNVMYYCGDKRVPHIIFFASKSIYPLDELNYHYNHRIVHFQDKNLL</sequence>
<protein>
    <recommendedName>
        <fullName evidence="3">SET domain-containing protein</fullName>
    </recommendedName>
</protein>
<dbReference type="Proteomes" id="UP000004994">
    <property type="component" value="Chromosome 8"/>
</dbReference>
<dbReference type="PANTHER" id="PTHR46024">
    <property type="entry name" value="HISTONE-LYSINE N-METHYLTRANSFERASE EGGLESS"/>
    <property type="match status" value="1"/>
</dbReference>
<dbReference type="InParanoid" id="A0A3Q7HL24"/>
<feature type="domain" description="SET" evidence="3">
    <location>
        <begin position="10"/>
        <end position="62"/>
    </location>
</feature>
<dbReference type="InterPro" id="IPR046341">
    <property type="entry name" value="SET_dom_sf"/>
</dbReference>
<reference evidence="4" key="2">
    <citation type="submission" date="2019-01" db="UniProtKB">
        <authorList>
            <consortium name="EnsemblPlants"/>
        </authorList>
    </citation>
    <scope>IDENTIFICATION</scope>
    <source>
        <strain evidence="4">cv. Heinz 1706</strain>
    </source>
</reference>
<evidence type="ECO:0000256" key="2">
    <source>
        <dbReference type="ARBA" id="ARBA00023242"/>
    </source>
</evidence>
<proteinExistence type="predicted"/>
<dbReference type="SUPFAM" id="SSF82199">
    <property type="entry name" value="SET domain"/>
    <property type="match status" value="1"/>
</dbReference>
<dbReference type="InterPro" id="IPR001214">
    <property type="entry name" value="SET_dom"/>
</dbReference>
<name>A0A3Q7HL24_SOLLC</name>
<dbReference type="EnsemblPlants" id="Solyc08g044590.1.1">
    <property type="protein sequence ID" value="Solyc08g044590.1.1.1"/>
    <property type="gene ID" value="Solyc08g044590.1"/>
</dbReference>
<dbReference type="Gene3D" id="2.170.270.10">
    <property type="entry name" value="SET domain"/>
    <property type="match status" value="1"/>
</dbReference>
<dbReference type="PANTHER" id="PTHR46024:SF1">
    <property type="entry name" value="HISTONE-LYSINE N-METHYLTRANSFERASE EGGLESS"/>
    <property type="match status" value="1"/>
</dbReference>
<comment type="subcellular location">
    <subcellularLocation>
        <location evidence="1">Nucleus</location>
    </subcellularLocation>
</comment>
<dbReference type="InterPro" id="IPR051516">
    <property type="entry name" value="SETDB_methyltransferase"/>
</dbReference>
<dbReference type="STRING" id="4081.A0A3Q7HL24"/>
<reference evidence="4" key="1">
    <citation type="journal article" date="2012" name="Nature">
        <title>The tomato genome sequence provides insights into fleshy fruit evolution.</title>
        <authorList>
            <consortium name="Tomato Genome Consortium"/>
        </authorList>
    </citation>
    <scope>NUCLEOTIDE SEQUENCE [LARGE SCALE GENOMIC DNA]</scope>
    <source>
        <strain evidence="4">cv. Heinz 1706</strain>
    </source>
</reference>
<evidence type="ECO:0000313" key="4">
    <source>
        <dbReference type="EnsemblPlants" id="Solyc08g044590.1.1.1"/>
    </source>
</evidence>
<evidence type="ECO:0000259" key="3">
    <source>
        <dbReference type="Pfam" id="PF00856"/>
    </source>
</evidence>
<keyword evidence="2" id="KW-0539">Nucleus</keyword>
<keyword evidence="5" id="KW-1185">Reference proteome</keyword>
<evidence type="ECO:0000313" key="5">
    <source>
        <dbReference type="Proteomes" id="UP000004994"/>
    </source>
</evidence>
<dbReference type="AlphaFoldDB" id="A0A3Q7HL24"/>
<dbReference type="GO" id="GO:0005634">
    <property type="term" value="C:nucleus"/>
    <property type="evidence" value="ECO:0007669"/>
    <property type="project" value="UniProtKB-SubCell"/>
</dbReference>
<dbReference type="Gramene" id="Solyc08g044590.1.1">
    <property type="protein sequence ID" value="Solyc08g044590.1.1.1"/>
    <property type="gene ID" value="Solyc08g044590.1"/>
</dbReference>
<organism evidence="4">
    <name type="scientific">Solanum lycopersicum</name>
    <name type="common">Tomato</name>
    <name type="synonym">Lycopersicon esculentum</name>
    <dbReference type="NCBI Taxonomy" id="4081"/>
    <lineage>
        <taxon>Eukaryota</taxon>
        <taxon>Viridiplantae</taxon>
        <taxon>Streptophyta</taxon>
        <taxon>Embryophyta</taxon>
        <taxon>Tracheophyta</taxon>
        <taxon>Spermatophyta</taxon>
        <taxon>Magnoliopsida</taxon>
        <taxon>eudicotyledons</taxon>
        <taxon>Gunneridae</taxon>
        <taxon>Pentapetalae</taxon>
        <taxon>asterids</taxon>
        <taxon>lamiids</taxon>
        <taxon>Solanales</taxon>
        <taxon>Solanaceae</taxon>
        <taxon>Solanoideae</taxon>
        <taxon>Solaneae</taxon>
        <taxon>Solanum</taxon>
        <taxon>Solanum subgen. Lycopersicon</taxon>
    </lineage>
</organism>